<evidence type="ECO:0000256" key="6">
    <source>
        <dbReference type="ARBA" id="ARBA00023002"/>
    </source>
</evidence>
<feature type="domain" description="FAD/NAD(P)-binding" evidence="12">
    <location>
        <begin position="3"/>
        <end position="311"/>
    </location>
</feature>
<dbReference type="InterPro" id="IPR023753">
    <property type="entry name" value="FAD/NAD-binding_dom"/>
</dbReference>
<organism evidence="13 15">
    <name type="scientific">Thermoproteota archaeon</name>
    <dbReference type="NCBI Taxonomy" id="2056631"/>
    <lineage>
        <taxon>Archaea</taxon>
        <taxon>Thermoproteota</taxon>
    </lineage>
</organism>
<dbReference type="InterPro" id="IPR001100">
    <property type="entry name" value="Pyr_nuc-diS_OxRdtase"/>
</dbReference>
<keyword evidence="4 10" id="KW-0285">Flavoprotein</keyword>
<dbReference type="GO" id="GO:0050660">
    <property type="term" value="F:flavin adenine dinucleotide binding"/>
    <property type="evidence" value="ECO:0007669"/>
    <property type="project" value="InterPro"/>
</dbReference>
<evidence type="ECO:0000256" key="9">
    <source>
        <dbReference type="ARBA" id="ARBA00023284"/>
    </source>
</evidence>
<dbReference type="AlphaFoldDB" id="A0A520KG26"/>
<dbReference type="PRINTS" id="PR00411">
    <property type="entry name" value="PNDRDTASEI"/>
</dbReference>
<dbReference type="InterPro" id="IPR036188">
    <property type="entry name" value="FAD/NAD-bd_sf"/>
</dbReference>
<dbReference type="InterPro" id="IPR012999">
    <property type="entry name" value="Pyr_OxRdtase_I_AS"/>
</dbReference>
<dbReference type="InterPro" id="IPR016156">
    <property type="entry name" value="FAD/NAD-linked_Rdtase_dimer_sf"/>
</dbReference>
<dbReference type="SUPFAM" id="SSF51905">
    <property type="entry name" value="FAD/NAD(P)-binding domain"/>
    <property type="match status" value="1"/>
</dbReference>
<accession>A0A520KG26</accession>
<evidence type="ECO:0000313" key="15">
    <source>
        <dbReference type="Proteomes" id="UP000316080"/>
    </source>
</evidence>
<dbReference type="GO" id="GO:0005737">
    <property type="term" value="C:cytoplasm"/>
    <property type="evidence" value="ECO:0007669"/>
    <property type="project" value="UniProtKB-SubCell"/>
</dbReference>
<proteinExistence type="inferred from homology"/>
<dbReference type="NCBIfam" id="TIGR01350">
    <property type="entry name" value="lipoamide_DH"/>
    <property type="match status" value="1"/>
</dbReference>
<comment type="miscellaneous">
    <text evidence="10">The active site is a redox-active disulfide bond.</text>
</comment>
<gene>
    <name evidence="13" type="primary">lpdA</name>
    <name evidence="14" type="ORF">DSO09_03920</name>
    <name evidence="13" type="ORF">EF809_02690</name>
</gene>
<evidence type="ECO:0000256" key="4">
    <source>
        <dbReference type="ARBA" id="ARBA00022630"/>
    </source>
</evidence>
<reference evidence="14 16" key="1">
    <citation type="journal article" date="2019" name="Nat. Microbiol.">
        <title>Expanding anaerobic alkane metabolism in the domain of Archaea.</title>
        <authorList>
            <person name="Wang Y."/>
            <person name="Wegener G."/>
            <person name="Hou J."/>
            <person name="Wang F."/>
            <person name="Xiao X."/>
        </authorList>
    </citation>
    <scope>NUCLEOTIDE SEQUENCE [LARGE SCALE GENOMIC DNA]</scope>
    <source>
        <strain evidence="14">WYZ-LMO11</strain>
    </source>
</reference>
<keyword evidence="3" id="KW-0963">Cytoplasm</keyword>
<dbReference type="FunFam" id="3.30.390.30:FF:000001">
    <property type="entry name" value="Dihydrolipoyl dehydrogenase"/>
    <property type="match status" value="1"/>
</dbReference>
<evidence type="ECO:0000256" key="3">
    <source>
        <dbReference type="ARBA" id="ARBA00022490"/>
    </source>
</evidence>
<dbReference type="SUPFAM" id="SSF55424">
    <property type="entry name" value="FAD/NAD-linked reductases, dimerisation (C-terminal) domain"/>
    <property type="match status" value="1"/>
</dbReference>
<name>A0A520KG26_9CREN</name>
<dbReference type="PROSITE" id="PS00076">
    <property type="entry name" value="PYRIDINE_REDOX_1"/>
    <property type="match status" value="1"/>
</dbReference>
<keyword evidence="8" id="KW-1015">Disulfide bond</keyword>
<dbReference type="PRINTS" id="PR00368">
    <property type="entry name" value="FADPNR"/>
</dbReference>
<evidence type="ECO:0000313" key="14">
    <source>
        <dbReference type="EMBL" id="TDA38716.1"/>
    </source>
</evidence>
<comment type="caution">
    <text evidence="13">The sequence shown here is derived from an EMBL/GenBank/DDBJ whole genome shotgun (WGS) entry which is preliminary data.</text>
</comment>
<keyword evidence="6 10" id="KW-0560">Oxidoreductase</keyword>
<evidence type="ECO:0000313" key="13">
    <source>
        <dbReference type="EMBL" id="RZN56543.1"/>
    </source>
</evidence>
<keyword evidence="5 10" id="KW-0274">FAD</keyword>
<evidence type="ECO:0000256" key="8">
    <source>
        <dbReference type="ARBA" id="ARBA00023157"/>
    </source>
</evidence>
<feature type="domain" description="Pyridine nucleotide-disulphide oxidoreductase dimerisation" evidence="11">
    <location>
        <begin position="330"/>
        <end position="429"/>
    </location>
</feature>
<evidence type="ECO:0000256" key="7">
    <source>
        <dbReference type="ARBA" id="ARBA00023027"/>
    </source>
</evidence>
<dbReference type="Gene3D" id="3.30.390.30">
    <property type="match status" value="1"/>
</dbReference>
<dbReference type="PANTHER" id="PTHR22912:SF217">
    <property type="entry name" value="DIHYDROLIPOYL DEHYDROGENASE"/>
    <property type="match status" value="1"/>
</dbReference>
<dbReference type="Gene3D" id="3.50.50.60">
    <property type="entry name" value="FAD/NAD(P)-binding domain"/>
    <property type="match status" value="2"/>
</dbReference>
<evidence type="ECO:0000313" key="16">
    <source>
        <dbReference type="Proteomes" id="UP000317265"/>
    </source>
</evidence>
<dbReference type="GO" id="GO:0006103">
    <property type="term" value="P:2-oxoglutarate metabolic process"/>
    <property type="evidence" value="ECO:0007669"/>
    <property type="project" value="TreeGrafter"/>
</dbReference>
<dbReference type="Proteomes" id="UP000316080">
    <property type="component" value="Unassembled WGS sequence"/>
</dbReference>
<dbReference type="EMBL" id="QNVI01000044">
    <property type="protein sequence ID" value="TDA38716.1"/>
    <property type="molecule type" value="Genomic_DNA"/>
</dbReference>
<keyword evidence="7 10" id="KW-0520">NAD</keyword>
<dbReference type="EMBL" id="RXIH01000022">
    <property type="protein sequence ID" value="RZN56543.1"/>
    <property type="molecule type" value="Genomic_DNA"/>
</dbReference>
<protein>
    <recommendedName>
        <fullName evidence="10">Dihydrolipoyl dehydrogenase</fullName>
        <ecNumber evidence="10">1.8.1.4</ecNumber>
    </recommendedName>
</protein>
<dbReference type="EC" id="1.8.1.4" evidence="10"/>
<dbReference type="InterPro" id="IPR004099">
    <property type="entry name" value="Pyr_nucl-diS_OxRdtase_dimer"/>
</dbReference>
<dbReference type="Pfam" id="PF07992">
    <property type="entry name" value="Pyr_redox_2"/>
    <property type="match status" value="1"/>
</dbReference>
<sequence>MKYDVSIIGSGPAGYVCAIRLSQLGKKVVLIEEKEIGGTCLNRGCIPTKALIHLSTLFKSIKDGEKIGINVSGLSIDFNKAKNWVNQIVLKLRSNLEYLLKSYKIDIIKGKAIINEKNELVVNNEKIESDCIVIASGSEPSFIPSIIPDHNKIITSDDIFSISDIPNDLIIIGGGVIGIEMATIFSYLGSNVTIIEIMDQILPGFPRDVIIPVERNLKKSGVNIKLKVKTEKCEYDENKVKVKLENGEVFNGDYVLLAIGRRPNTKNFSNIKVDEKGFIKVNNKMEVNSGIYAIGDVIGPPLLAHKAMEEGYYSAEIIAGIRETMPKLNIPCVVYSDPEIAIIGEKEGDIIGKFPFISCGRAWTIDKTEGFLKIIGDKNGKVIGAQIVGANASEIISEISLAISSSLKIEDICHTVHPHPTLSEVVLEASRASLRKSVHYKSLY</sequence>
<dbReference type="Proteomes" id="UP000317265">
    <property type="component" value="Unassembled WGS sequence"/>
</dbReference>
<reference evidence="13 15" key="2">
    <citation type="journal article" date="2019" name="Nat. Microbiol.">
        <title>Wide diversity of methane and short-chain alkane metabolisms in uncultured archaea.</title>
        <authorList>
            <person name="Borrel G."/>
            <person name="Adam P.S."/>
            <person name="McKay L.J."/>
            <person name="Chen L.X."/>
            <person name="Sierra-Garcia I.N."/>
            <person name="Sieber C.M."/>
            <person name="Letourneur Q."/>
            <person name="Ghozlane A."/>
            <person name="Andersen G.L."/>
            <person name="Li W.J."/>
            <person name="Hallam S.J."/>
            <person name="Muyzer G."/>
            <person name="de Oliveira V.M."/>
            <person name="Inskeep W.P."/>
            <person name="Banfield J.F."/>
            <person name="Gribaldo S."/>
        </authorList>
    </citation>
    <scope>NUCLEOTIDE SEQUENCE [LARGE SCALE GENOMIC DNA]</scope>
    <source>
        <strain evidence="13">Verst-YHS</strain>
    </source>
</reference>
<comment type="subcellular location">
    <subcellularLocation>
        <location evidence="1">Cytoplasm</location>
    </subcellularLocation>
</comment>
<evidence type="ECO:0000259" key="12">
    <source>
        <dbReference type="Pfam" id="PF07992"/>
    </source>
</evidence>
<evidence type="ECO:0000256" key="1">
    <source>
        <dbReference type="ARBA" id="ARBA00004496"/>
    </source>
</evidence>
<evidence type="ECO:0000256" key="10">
    <source>
        <dbReference type="RuleBase" id="RU003692"/>
    </source>
</evidence>
<dbReference type="Pfam" id="PF02852">
    <property type="entry name" value="Pyr_redox_dim"/>
    <property type="match status" value="1"/>
</dbReference>
<dbReference type="GO" id="GO:0004148">
    <property type="term" value="F:dihydrolipoyl dehydrogenase (NADH) activity"/>
    <property type="evidence" value="ECO:0007669"/>
    <property type="project" value="UniProtKB-EC"/>
</dbReference>
<comment type="catalytic activity">
    <reaction evidence="10">
        <text>N(6)-[(R)-dihydrolipoyl]-L-lysyl-[protein] + NAD(+) = N(6)-[(R)-lipoyl]-L-lysyl-[protein] + NADH + H(+)</text>
        <dbReference type="Rhea" id="RHEA:15045"/>
        <dbReference type="Rhea" id="RHEA-COMP:10474"/>
        <dbReference type="Rhea" id="RHEA-COMP:10475"/>
        <dbReference type="ChEBI" id="CHEBI:15378"/>
        <dbReference type="ChEBI" id="CHEBI:57540"/>
        <dbReference type="ChEBI" id="CHEBI:57945"/>
        <dbReference type="ChEBI" id="CHEBI:83099"/>
        <dbReference type="ChEBI" id="CHEBI:83100"/>
        <dbReference type="EC" id="1.8.1.4"/>
    </reaction>
</comment>
<evidence type="ECO:0000259" key="11">
    <source>
        <dbReference type="Pfam" id="PF02852"/>
    </source>
</evidence>
<dbReference type="PIRSF" id="PIRSF000350">
    <property type="entry name" value="Mercury_reductase_MerA"/>
    <property type="match status" value="1"/>
</dbReference>
<dbReference type="PANTHER" id="PTHR22912">
    <property type="entry name" value="DISULFIDE OXIDOREDUCTASE"/>
    <property type="match status" value="1"/>
</dbReference>
<dbReference type="InterPro" id="IPR006258">
    <property type="entry name" value="Lipoamide_DH"/>
</dbReference>
<evidence type="ECO:0000256" key="2">
    <source>
        <dbReference type="ARBA" id="ARBA00007532"/>
    </source>
</evidence>
<comment type="cofactor">
    <cofactor evidence="10">
        <name>FAD</name>
        <dbReference type="ChEBI" id="CHEBI:57692"/>
    </cofactor>
    <text evidence="10">Binds 1 FAD per subunit.</text>
</comment>
<comment type="similarity">
    <text evidence="2 10">Belongs to the class-I pyridine nucleotide-disulfide oxidoreductase family.</text>
</comment>
<evidence type="ECO:0000256" key="5">
    <source>
        <dbReference type="ARBA" id="ARBA00022827"/>
    </source>
</evidence>
<dbReference type="InterPro" id="IPR050151">
    <property type="entry name" value="Class-I_Pyr_Nuc-Dis_Oxidored"/>
</dbReference>
<keyword evidence="9 10" id="KW-0676">Redox-active center</keyword>